<evidence type="ECO:0000256" key="1">
    <source>
        <dbReference type="ARBA" id="ARBA00022559"/>
    </source>
</evidence>
<evidence type="ECO:0000256" key="14">
    <source>
        <dbReference type="SAM" id="MobiDB-lite"/>
    </source>
</evidence>
<feature type="domain" description="Plant heme peroxidase family profile" evidence="15">
    <location>
        <begin position="142"/>
        <end position="433"/>
    </location>
</feature>
<keyword evidence="17" id="KW-1185">Reference proteome</keyword>
<feature type="cross-link" description="Tryptophyl-tyrosyl-methioninium (Tyr-Met) (with Trp-108)" evidence="12">
    <location>
        <begin position="231"/>
        <end position="257"/>
    </location>
</feature>
<keyword evidence="2 12" id="KW-0349">Heme</keyword>
<dbReference type="FunFam" id="1.10.420.10:FF:000004">
    <property type="entry name" value="Catalase-peroxidase"/>
    <property type="match status" value="1"/>
</dbReference>
<keyword evidence="3 12" id="KW-0479">Metal-binding</keyword>
<comment type="caution">
    <text evidence="12">Lacks conserved residue(s) required for the propagation of feature annotation.</text>
</comment>
<dbReference type="InterPro" id="IPR002016">
    <property type="entry name" value="Haem_peroxidase"/>
</dbReference>
<dbReference type="PRINTS" id="PR00458">
    <property type="entry name" value="PEROXIDASE"/>
</dbReference>
<feature type="binding site" description="axial binding residue" evidence="12">
    <location>
        <position position="272"/>
    </location>
    <ligand>
        <name>heme b</name>
        <dbReference type="ChEBI" id="CHEBI:60344"/>
    </ligand>
    <ligandPart>
        <name>Fe</name>
        <dbReference type="ChEBI" id="CHEBI:18248"/>
    </ligandPart>
</feature>
<keyword evidence="1 12" id="KW-0575">Peroxidase</keyword>
<dbReference type="GO" id="GO:0020037">
    <property type="term" value="F:heme binding"/>
    <property type="evidence" value="ECO:0007669"/>
    <property type="project" value="InterPro"/>
</dbReference>
<organism evidence="16 17">
    <name type="scientific">Actinophytocola xinjiangensis</name>
    <dbReference type="NCBI Taxonomy" id="485602"/>
    <lineage>
        <taxon>Bacteria</taxon>
        <taxon>Bacillati</taxon>
        <taxon>Actinomycetota</taxon>
        <taxon>Actinomycetes</taxon>
        <taxon>Pseudonocardiales</taxon>
        <taxon>Pseudonocardiaceae</taxon>
    </lineage>
</organism>
<comment type="catalytic activity">
    <reaction evidence="7 12 13">
        <text>2 H2O2 = O2 + 2 H2O</text>
        <dbReference type="Rhea" id="RHEA:20309"/>
        <dbReference type="ChEBI" id="CHEBI:15377"/>
        <dbReference type="ChEBI" id="CHEBI:15379"/>
        <dbReference type="ChEBI" id="CHEBI:16240"/>
        <dbReference type="EC" id="1.11.1.21"/>
    </reaction>
</comment>
<protein>
    <recommendedName>
        <fullName evidence="11 12">Catalase-peroxidase</fullName>
        <shortName evidence="12">CP</shortName>
        <ecNumber evidence="10 12">1.11.1.21</ecNumber>
    </recommendedName>
    <alternativeName>
        <fullName evidence="12">Peroxidase/catalase</fullName>
    </alternativeName>
</protein>
<keyword evidence="4 12" id="KW-0560">Oxidoreductase</keyword>
<dbReference type="CDD" id="cd00649">
    <property type="entry name" value="catalase_peroxidase_1"/>
    <property type="match status" value="1"/>
</dbReference>
<dbReference type="EMBL" id="MSIF01000003">
    <property type="protein sequence ID" value="OLF12331.1"/>
    <property type="molecule type" value="Genomic_DNA"/>
</dbReference>
<dbReference type="HAMAP" id="MF_01961">
    <property type="entry name" value="Catal_peroxid"/>
    <property type="match status" value="1"/>
</dbReference>
<dbReference type="InterPro" id="IPR000763">
    <property type="entry name" value="Catalase_peroxidase"/>
</dbReference>
<dbReference type="PANTHER" id="PTHR30555">
    <property type="entry name" value="HYDROPEROXIDASE I, BIFUNCTIONAL CATALASE-PEROXIDASE"/>
    <property type="match status" value="1"/>
</dbReference>
<dbReference type="GO" id="GO:0004096">
    <property type="term" value="F:catalase activity"/>
    <property type="evidence" value="ECO:0007669"/>
    <property type="project" value="UniProtKB-UniRule"/>
</dbReference>
<dbReference type="AlphaFoldDB" id="A0A7Z0WPH4"/>
<dbReference type="SUPFAM" id="SSF48113">
    <property type="entry name" value="Heme-dependent peroxidases"/>
    <property type="match status" value="2"/>
</dbReference>
<evidence type="ECO:0000313" key="16">
    <source>
        <dbReference type="EMBL" id="OLF12331.1"/>
    </source>
</evidence>
<dbReference type="NCBIfam" id="NF011635">
    <property type="entry name" value="PRK15061.1"/>
    <property type="match status" value="1"/>
</dbReference>
<dbReference type="Gene3D" id="1.10.420.10">
    <property type="entry name" value="Peroxidase, domain 2"/>
    <property type="match status" value="2"/>
</dbReference>
<evidence type="ECO:0000256" key="8">
    <source>
        <dbReference type="ARBA" id="ARBA00051651"/>
    </source>
</evidence>
<dbReference type="InterPro" id="IPR019793">
    <property type="entry name" value="Peroxidases_heam-ligand_BS"/>
</dbReference>
<dbReference type="PROSITE" id="PS00436">
    <property type="entry name" value="PEROXIDASE_2"/>
    <property type="match status" value="1"/>
</dbReference>
<dbReference type="GO" id="GO:0070301">
    <property type="term" value="P:cellular response to hydrogen peroxide"/>
    <property type="evidence" value="ECO:0007669"/>
    <property type="project" value="TreeGrafter"/>
</dbReference>
<dbReference type="OrthoDB" id="9759743at2"/>
<proteinExistence type="inferred from homology"/>
<feature type="site" description="Transition state stabilizer" evidence="12">
    <location>
        <position position="105"/>
    </location>
</feature>
<sequence length="744" mass="80604">MADTPDAVVGEMNEEGAGGCPVSAGRFHHPTEGGSNSDWWPNQLNLRILRKHNAVADPMGGDFDYAAAFATVDLDALARDVDEVLTTSQDWWPADFGNYGPLIIRMAWHSAGTYRIHDGRGGAGAGQQRFAPLNSWPDNGNLDKARRLLWPVKKKYGRSISWADLMIFAGNRALETMGFTTFGFAGGRADVWEPDEDVYWGPERTWLGDSRYTGDRQLESPLAAVQMGLIYVNPEGPNGNPDPLAAARDIRETFGRMAMNDEETVALVAGGHTFGKTHGAGPAENVGAEPEGAGIEEQGLGWRNGFGTGKGGDAITSGLEGIWTNTPTAWDNSFFEILFGYEWELEQSPAGANQWKPKDGAGAGTVPDAHDPAKSHQPTMLTTDLALRVDPIYEPISRRFLENPEAFADAFARAWFKLTHRDMGPVQRYLGPLVPQETLIWQDPVPAVDHELVGAEDVAALKAQILASGLTVAQLVSTAWASASTFRASDKRGGANGARLRLQPQRDWEVNEPESLTTVLGTLEDVQKKFNSAQTGGKRVSLADLIVLGGCAAVEQAARAAGQEVEVAFTPGRTDAAQDQTDVESFAPLEPVADGFRNYRGKGTNGLPAEYLLVDRANLLDLSAPELTVLVGGLRVLGANHQGSELGVLTATPGSLTNDFFVNLLDMAVEWKPVDEDSQTFEARDRDSGEVRWTGSRVDLVFGSNSELRAVAEVYASDDAREKFVRDFAAAWSKVMDLDRFDLV</sequence>
<evidence type="ECO:0000313" key="17">
    <source>
        <dbReference type="Proteomes" id="UP000185696"/>
    </source>
</evidence>
<dbReference type="GO" id="GO:0046872">
    <property type="term" value="F:metal ion binding"/>
    <property type="evidence" value="ECO:0007669"/>
    <property type="project" value="UniProtKB-KW"/>
</dbReference>
<dbReference type="Proteomes" id="UP000185696">
    <property type="component" value="Unassembled WGS sequence"/>
</dbReference>
<accession>A0A7Z0WPH4</accession>
<gene>
    <name evidence="12" type="primary">katG</name>
    <name evidence="16" type="ORF">BLA60_10195</name>
</gene>
<dbReference type="PRINTS" id="PR00460">
    <property type="entry name" value="BPEROXIDASE"/>
</dbReference>
<name>A0A7Z0WPH4_9PSEU</name>
<keyword evidence="6 12" id="KW-0376">Hydrogen peroxide</keyword>
<evidence type="ECO:0000256" key="11">
    <source>
        <dbReference type="ARBA" id="ARBA00074141"/>
    </source>
</evidence>
<evidence type="ECO:0000256" key="13">
    <source>
        <dbReference type="RuleBase" id="RU003451"/>
    </source>
</evidence>
<reference evidence="16 17" key="1">
    <citation type="submission" date="2016-12" db="EMBL/GenBank/DDBJ databases">
        <title>The draft genome sequence of Actinophytocola xinjiangensis.</title>
        <authorList>
            <person name="Wang W."/>
            <person name="Yuan L."/>
        </authorList>
    </citation>
    <scope>NUCLEOTIDE SEQUENCE [LARGE SCALE GENOMIC DNA]</scope>
    <source>
        <strain evidence="16 17">CGMCC 4.4663</strain>
    </source>
</reference>
<dbReference type="GO" id="GO:0042744">
    <property type="term" value="P:hydrogen peroxide catabolic process"/>
    <property type="evidence" value="ECO:0007669"/>
    <property type="project" value="UniProtKB-KW"/>
</dbReference>
<dbReference type="FunFam" id="1.10.420.10:FF:000002">
    <property type="entry name" value="Catalase-peroxidase"/>
    <property type="match status" value="1"/>
</dbReference>
<comment type="function">
    <text evidence="12">Bifunctional enzyme with both catalase and broad-spectrum peroxidase activity.</text>
</comment>
<evidence type="ECO:0000256" key="3">
    <source>
        <dbReference type="ARBA" id="ARBA00022723"/>
    </source>
</evidence>
<dbReference type="PROSITE" id="PS00435">
    <property type="entry name" value="PEROXIDASE_1"/>
    <property type="match status" value="1"/>
</dbReference>
<evidence type="ECO:0000256" key="6">
    <source>
        <dbReference type="ARBA" id="ARBA00023324"/>
    </source>
</evidence>
<comment type="catalytic activity">
    <reaction evidence="8 12 13">
        <text>H2O2 + AH2 = A + 2 H2O</text>
        <dbReference type="Rhea" id="RHEA:30275"/>
        <dbReference type="ChEBI" id="CHEBI:13193"/>
        <dbReference type="ChEBI" id="CHEBI:15377"/>
        <dbReference type="ChEBI" id="CHEBI:16240"/>
        <dbReference type="ChEBI" id="CHEBI:17499"/>
        <dbReference type="EC" id="1.11.1.21"/>
    </reaction>
</comment>
<comment type="similarity">
    <text evidence="9 12 13">Belongs to the peroxidase family. Peroxidase/catalase subfamily.</text>
</comment>
<evidence type="ECO:0000256" key="12">
    <source>
        <dbReference type="HAMAP-Rule" id="MF_01961"/>
    </source>
</evidence>
<evidence type="ECO:0000256" key="10">
    <source>
        <dbReference type="ARBA" id="ARBA00067012"/>
    </source>
</evidence>
<evidence type="ECO:0000256" key="4">
    <source>
        <dbReference type="ARBA" id="ARBA00023002"/>
    </source>
</evidence>
<comment type="cofactor">
    <cofactor evidence="12">
        <name>heme b</name>
        <dbReference type="ChEBI" id="CHEBI:60344"/>
    </cofactor>
    <text evidence="12">Binds 1 heme b (iron(II)-protoporphyrin IX) group per dimer.</text>
</comment>
<feature type="region of interest" description="Disordered" evidence="14">
    <location>
        <begin position="351"/>
        <end position="377"/>
    </location>
</feature>
<evidence type="ECO:0000256" key="2">
    <source>
        <dbReference type="ARBA" id="ARBA00022617"/>
    </source>
</evidence>
<dbReference type="PROSITE" id="PS50873">
    <property type="entry name" value="PEROXIDASE_4"/>
    <property type="match status" value="1"/>
</dbReference>
<dbReference type="InterPro" id="IPR019794">
    <property type="entry name" value="Peroxidases_AS"/>
</dbReference>
<comment type="caution">
    <text evidence="16">The sequence shown here is derived from an EMBL/GenBank/DDBJ whole genome shotgun (WGS) entry which is preliminary data.</text>
</comment>
<comment type="subunit">
    <text evidence="12">Homodimer or homotetramer.</text>
</comment>
<dbReference type="NCBIfam" id="TIGR00198">
    <property type="entry name" value="cat_per_HPI"/>
    <property type="match status" value="1"/>
</dbReference>
<dbReference type="EC" id="1.11.1.21" evidence="10 12"/>
<evidence type="ECO:0000259" key="15">
    <source>
        <dbReference type="PROSITE" id="PS50873"/>
    </source>
</evidence>
<dbReference type="Gene3D" id="1.10.520.10">
    <property type="match status" value="2"/>
</dbReference>
<keyword evidence="5 12" id="KW-0408">Iron</keyword>
<dbReference type="InterPro" id="IPR010255">
    <property type="entry name" value="Haem_peroxidase_sf"/>
</dbReference>
<evidence type="ECO:0000256" key="7">
    <source>
        <dbReference type="ARBA" id="ARBA00049145"/>
    </source>
</evidence>
<feature type="active site" description="Proton acceptor" evidence="12">
    <location>
        <position position="109"/>
    </location>
</feature>
<dbReference type="Pfam" id="PF00141">
    <property type="entry name" value="peroxidase"/>
    <property type="match status" value="2"/>
</dbReference>
<dbReference type="FunFam" id="1.10.520.10:FF:000002">
    <property type="entry name" value="Catalase-peroxidase"/>
    <property type="match status" value="1"/>
</dbReference>
<dbReference type="CDD" id="cd08200">
    <property type="entry name" value="catalase_peroxidase_2"/>
    <property type="match status" value="1"/>
</dbReference>
<dbReference type="GO" id="GO:0005829">
    <property type="term" value="C:cytosol"/>
    <property type="evidence" value="ECO:0007669"/>
    <property type="project" value="UniProtKB-ARBA"/>
</dbReference>
<evidence type="ECO:0000256" key="5">
    <source>
        <dbReference type="ARBA" id="ARBA00023004"/>
    </source>
</evidence>
<evidence type="ECO:0000256" key="9">
    <source>
        <dbReference type="ARBA" id="ARBA00060838"/>
    </source>
</evidence>
<comment type="PTM">
    <text evidence="12">Formation of the three residue Trp-Tyr-Met cross-link is important for the catalase, but not the peroxidase activity of the enzyme.</text>
</comment>
<dbReference type="PANTHER" id="PTHR30555:SF0">
    <property type="entry name" value="CATALASE-PEROXIDASE"/>
    <property type="match status" value="1"/>
</dbReference>